<gene>
    <name evidence="2" type="ORF">FB468_0632</name>
</gene>
<protein>
    <recommendedName>
        <fullName evidence="1">Helix-turn-helix domain-containing protein</fullName>
    </recommendedName>
</protein>
<sequence length="70" mass="7648">MATATKRPVPAPVLLNETESAKYLTVSVGSLRAWRGQGSGPRFLKVGVQVRYRPTDLDDYLDGSVVEPTE</sequence>
<evidence type="ECO:0000313" key="3">
    <source>
        <dbReference type="Proteomes" id="UP000319094"/>
    </source>
</evidence>
<keyword evidence="3" id="KW-1185">Reference proteome</keyword>
<dbReference type="EMBL" id="VFON01000001">
    <property type="protein sequence ID" value="TQL42629.1"/>
    <property type="molecule type" value="Genomic_DNA"/>
</dbReference>
<dbReference type="OrthoDB" id="3267842at2"/>
<evidence type="ECO:0000313" key="2">
    <source>
        <dbReference type="EMBL" id="TQL42629.1"/>
    </source>
</evidence>
<evidence type="ECO:0000259" key="1">
    <source>
        <dbReference type="Pfam" id="PF12728"/>
    </source>
</evidence>
<dbReference type="InterPro" id="IPR009061">
    <property type="entry name" value="DNA-bd_dom_put_sf"/>
</dbReference>
<comment type="caution">
    <text evidence="2">The sequence shown here is derived from an EMBL/GenBank/DDBJ whole genome shotgun (WGS) entry which is preliminary data.</text>
</comment>
<proteinExistence type="predicted"/>
<organism evidence="2 3">
    <name type="scientific">Leucobacter komagatae</name>
    <dbReference type="NCBI Taxonomy" id="55969"/>
    <lineage>
        <taxon>Bacteria</taxon>
        <taxon>Bacillati</taxon>
        <taxon>Actinomycetota</taxon>
        <taxon>Actinomycetes</taxon>
        <taxon>Micrococcales</taxon>
        <taxon>Microbacteriaceae</taxon>
        <taxon>Leucobacter</taxon>
    </lineage>
</organism>
<accession>A0A542Y3I4</accession>
<name>A0A542Y3I4_9MICO</name>
<dbReference type="RefSeq" id="WP_141886056.1">
    <property type="nucleotide sequence ID" value="NZ_BAAAUY010000022.1"/>
</dbReference>
<dbReference type="Pfam" id="PF12728">
    <property type="entry name" value="HTH_17"/>
    <property type="match status" value="1"/>
</dbReference>
<dbReference type="SUPFAM" id="SSF46955">
    <property type="entry name" value="Putative DNA-binding domain"/>
    <property type="match status" value="1"/>
</dbReference>
<reference evidence="2 3" key="1">
    <citation type="submission" date="2019-06" db="EMBL/GenBank/DDBJ databases">
        <title>Sequencing the genomes of 1000 actinobacteria strains.</title>
        <authorList>
            <person name="Klenk H.-P."/>
        </authorList>
    </citation>
    <scope>NUCLEOTIDE SEQUENCE [LARGE SCALE GENOMIC DNA]</scope>
    <source>
        <strain evidence="2 3">DSM 8803</strain>
    </source>
</reference>
<dbReference type="AlphaFoldDB" id="A0A542Y3I4"/>
<dbReference type="Proteomes" id="UP000319094">
    <property type="component" value="Unassembled WGS sequence"/>
</dbReference>
<feature type="domain" description="Helix-turn-helix" evidence="1">
    <location>
        <begin position="15"/>
        <end position="62"/>
    </location>
</feature>
<dbReference type="InterPro" id="IPR041657">
    <property type="entry name" value="HTH_17"/>
</dbReference>